<sequence length="83" mass="9537">MYLELQRKTLNWTSPESYKDVMLQCLKVDKPCITCTRMVDLIDLTSCQCKKLSSVHATPILSTFFILAIYLALLTILADIFYV</sequence>
<evidence type="ECO:0000256" key="1">
    <source>
        <dbReference type="SAM" id="Phobius"/>
    </source>
</evidence>
<feature type="transmembrane region" description="Helical" evidence="1">
    <location>
        <begin position="60"/>
        <end position="82"/>
    </location>
</feature>
<reference evidence="2" key="1">
    <citation type="submission" date="2013-11" db="EMBL/GenBank/DDBJ databases">
        <title>Genome sequence of the fusiform rust pathogen reveals effectors for host alternation and coevolution with pine.</title>
        <authorList>
            <consortium name="DOE Joint Genome Institute"/>
            <person name="Smith K."/>
            <person name="Pendleton A."/>
            <person name="Kubisiak T."/>
            <person name="Anderson C."/>
            <person name="Salamov A."/>
            <person name="Aerts A."/>
            <person name="Riley R."/>
            <person name="Clum A."/>
            <person name="Lindquist E."/>
            <person name="Ence D."/>
            <person name="Campbell M."/>
            <person name="Kronenberg Z."/>
            <person name="Feau N."/>
            <person name="Dhillon B."/>
            <person name="Hamelin R."/>
            <person name="Burleigh J."/>
            <person name="Smith J."/>
            <person name="Yandell M."/>
            <person name="Nelson C."/>
            <person name="Grigoriev I."/>
            <person name="Davis J."/>
        </authorList>
    </citation>
    <scope>NUCLEOTIDE SEQUENCE</scope>
    <source>
        <strain evidence="2">G11</strain>
    </source>
</reference>
<keyword evidence="1" id="KW-1133">Transmembrane helix</keyword>
<keyword evidence="1" id="KW-0472">Membrane</keyword>
<dbReference type="AlphaFoldDB" id="A0A9P6NDN5"/>
<name>A0A9P6NDN5_9BASI</name>
<gene>
    <name evidence="2" type="ORF">CROQUDRAFT_607295</name>
</gene>
<proteinExistence type="predicted"/>
<keyword evidence="3" id="KW-1185">Reference proteome</keyword>
<protein>
    <submittedName>
        <fullName evidence="2">Uncharacterized protein</fullName>
    </submittedName>
</protein>
<organism evidence="2 3">
    <name type="scientific">Cronartium quercuum f. sp. fusiforme G11</name>
    <dbReference type="NCBI Taxonomy" id="708437"/>
    <lineage>
        <taxon>Eukaryota</taxon>
        <taxon>Fungi</taxon>
        <taxon>Dikarya</taxon>
        <taxon>Basidiomycota</taxon>
        <taxon>Pucciniomycotina</taxon>
        <taxon>Pucciniomycetes</taxon>
        <taxon>Pucciniales</taxon>
        <taxon>Coleosporiaceae</taxon>
        <taxon>Cronartium</taxon>
    </lineage>
</organism>
<evidence type="ECO:0000313" key="2">
    <source>
        <dbReference type="EMBL" id="KAG0144821.1"/>
    </source>
</evidence>
<dbReference type="Proteomes" id="UP000886653">
    <property type="component" value="Unassembled WGS sequence"/>
</dbReference>
<evidence type="ECO:0000313" key="3">
    <source>
        <dbReference type="Proteomes" id="UP000886653"/>
    </source>
</evidence>
<keyword evidence="1" id="KW-0812">Transmembrane</keyword>
<comment type="caution">
    <text evidence="2">The sequence shown here is derived from an EMBL/GenBank/DDBJ whole genome shotgun (WGS) entry which is preliminary data.</text>
</comment>
<accession>A0A9P6NDN5</accession>
<dbReference type="EMBL" id="MU167288">
    <property type="protein sequence ID" value="KAG0144821.1"/>
    <property type="molecule type" value="Genomic_DNA"/>
</dbReference>